<protein>
    <submittedName>
        <fullName evidence="1">Uncharacterized protein</fullName>
    </submittedName>
</protein>
<organism evidence="1 2">
    <name type="scientific">Mycobacterium phage LastHope</name>
    <dbReference type="NCBI Taxonomy" id="2015886"/>
    <lineage>
        <taxon>Viruses</taxon>
        <taxon>Duplodnaviria</taxon>
        <taxon>Heunggongvirae</taxon>
        <taxon>Uroviricota</taxon>
        <taxon>Caudoviricetes</taxon>
        <taxon>Weiservirinae</taxon>
        <taxon>Anayavirus</taxon>
        <taxon>Anayavirus lasthope</taxon>
    </lineage>
</organism>
<keyword evidence="2" id="KW-1185">Reference proteome</keyword>
<dbReference type="InterPro" id="IPR055850">
    <property type="entry name" value="DUF7427"/>
</dbReference>
<dbReference type="RefSeq" id="YP_009953231.1">
    <property type="nucleotide sequence ID" value="NC_051620.1"/>
</dbReference>
<reference evidence="1 2" key="1">
    <citation type="submission" date="2017-05" db="EMBL/GenBank/DDBJ databases">
        <authorList>
            <person name="Gomez-Rosado J.O."/>
            <person name="Gonzalez-Garcia E.M."/>
            <person name="Gonzalez-Leon M.A."/>
            <person name="Gonzalez-Rodriguez J."/>
            <person name="Gonzalez-Santos L.I."/>
            <person name="Goveo-Rivera I.A."/>
            <person name="Gutierrez-Silva J.C."/>
            <person name="Issa-Mahmud S."/>
            <person name="Lopez-Llera J.N."/>
            <person name="Marrero-Visalden G."/>
            <person name="Muyet-Blasini E."/>
            <person name="Ortiz-Torres X.D."/>
            <person name="Palacios-Vallejo J.G."/>
            <person name="Pichardo-Gonzalez P.A."/>
            <person name="Pou-Acosta P.M."/>
            <person name="Velez-Velazquez R.M."/>
            <person name="Fernandez-Martinez M."/>
            <person name="Maldonado-Vazquez N."/>
            <person name="Rubin M."/>
            <person name="Vazquez E."/>
            <person name="Stoner T.H."/>
            <person name="Garlena R.A."/>
            <person name="Russell D.A."/>
            <person name="Pope W.H."/>
            <person name="Jacobs-Sera D."/>
            <person name="Hatfull G.F."/>
        </authorList>
    </citation>
    <scope>NUCLEOTIDE SEQUENCE [LARGE SCALE GENOMIC DNA]</scope>
</reference>
<evidence type="ECO:0000313" key="2">
    <source>
        <dbReference type="Proteomes" id="UP000226328"/>
    </source>
</evidence>
<sequence length="79" mass="8535">MVALMRAADRAWLGIAAAVVAYEAGAPRGELLSEGVDRYLDRRPWVTRVVVVGLAAHLLNVIPQRFDPLARLAVAVRGS</sequence>
<gene>
    <name evidence="1" type="primary">37</name>
    <name evidence="1" type="ORF">SEA_LASTHOPE_37</name>
</gene>
<accession>A0A222ZS17</accession>
<dbReference type="EMBL" id="MF140416">
    <property type="protein sequence ID" value="ASR87205.1"/>
    <property type="molecule type" value="Genomic_DNA"/>
</dbReference>
<dbReference type="Proteomes" id="UP000226328">
    <property type="component" value="Segment"/>
</dbReference>
<evidence type="ECO:0000313" key="1">
    <source>
        <dbReference type="EMBL" id="ASR87205.1"/>
    </source>
</evidence>
<name>A0A222ZS17_9CAUD</name>
<dbReference type="Pfam" id="PF24202">
    <property type="entry name" value="DUF7427"/>
    <property type="match status" value="1"/>
</dbReference>
<proteinExistence type="predicted"/>
<dbReference type="GeneID" id="60324699"/>
<dbReference type="KEGG" id="vg:60324699"/>